<dbReference type="SMART" id="SM00419">
    <property type="entry name" value="HTH_CRP"/>
    <property type="match status" value="1"/>
</dbReference>
<dbReference type="AlphaFoldDB" id="A0A327S0H1"/>
<dbReference type="GO" id="GO:0000155">
    <property type="term" value="F:phosphorelay sensor kinase activity"/>
    <property type="evidence" value="ECO:0007669"/>
    <property type="project" value="TreeGrafter"/>
</dbReference>
<dbReference type="GO" id="GO:0003677">
    <property type="term" value="F:DNA binding"/>
    <property type="evidence" value="ECO:0007669"/>
    <property type="project" value="UniProtKB-KW"/>
</dbReference>
<dbReference type="InterPro" id="IPR000595">
    <property type="entry name" value="cNMP-bd_dom"/>
</dbReference>
<evidence type="ECO:0000256" key="2">
    <source>
        <dbReference type="ARBA" id="ARBA00023015"/>
    </source>
</evidence>
<dbReference type="PROSITE" id="PS50042">
    <property type="entry name" value="CNMP_BINDING_3"/>
    <property type="match status" value="1"/>
</dbReference>
<dbReference type="Pfam" id="PF00072">
    <property type="entry name" value="Response_reg"/>
    <property type="match status" value="1"/>
</dbReference>
<keyword evidence="4" id="KW-0804">Transcription</keyword>
<dbReference type="InterPro" id="IPR014710">
    <property type="entry name" value="RmlC-like_jellyroll"/>
</dbReference>
<dbReference type="PANTHER" id="PTHR43547">
    <property type="entry name" value="TWO-COMPONENT HISTIDINE KINASE"/>
    <property type="match status" value="1"/>
</dbReference>
<evidence type="ECO:0000259" key="6">
    <source>
        <dbReference type="PROSITE" id="PS50042"/>
    </source>
</evidence>
<proteinExistence type="predicted"/>
<feature type="domain" description="HTH crp-type" evidence="8">
    <location>
        <begin position="275"/>
        <end position="343"/>
    </location>
</feature>
<dbReference type="SMART" id="SM00448">
    <property type="entry name" value="REC"/>
    <property type="match status" value="1"/>
</dbReference>
<evidence type="ECO:0000259" key="8">
    <source>
        <dbReference type="PROSITE" id="PS51063"/>
    </source>
</evidence>
<keyword evidence="3" id="KW-0238">DNA-binding</keyword>
<evidence type="ECO:0000256" key="5">
    <source>
        <dbReference type="PROSITE-ProRule" id="PRU00169"/>
    </source>
</evidence>
<dbReference type="InterPro" id="IPR012318">
    <property type="entry name" value="HTH_CRP"/>
</dbReference>
<comment type="caution">
    <text evidence="9">The sequence shown here is derived from an EMBL/GenBank/DDBJ whole genome shotgun (WGS) entry which is preliminary data.</text>
</comment>
<feature type="domain" description="Response regulatory" evidence="7">
    <location>
        <begin position="4"/>
        <end position="120"/>
    </location>
</feature>
<sequence length="350" mass="39832">MNEKILIIEDHDAIRGNIVEILEMAKYNVFEADNGKMGLEMALKHIPDIILCDIMMPELDGYGVLYMLNKYSETSAIPFIFLTAKADHHDLRKGMEMGADDYLTKPFDDIELLNAIEVRLRKKAHLQLQNKNTADEFKVLVAKTDGLAEFSKIIAGHKGREFRKNQVVYYEGDHGKGLYLIIQGKIKTIKLSLDGRELMTGMYTTGGYLGINTILGKSNYTDTATAIEDSTLCLIPVEELEKVINLYPEVARKFIHLLSNDNREKEEQLLQLAYDSVRKKMAGAILRLYHQQIIKSDFLSITREDLAAMACMATETVSRTLSDFRNEKLIEREGITIMVLDVERLTKMKN</sequence>
<dbReference type="Gene3D" id="2.60.120.10">
    <property type="entry name" value="Jelly Rolls"/>
    <property type="match status" value="1"/>
</dbReference>
<feature type="domain" description="Cyclic nucleotide-binding" evidence="6">
    <location>
        <begin position="149"/>
        <end position="261"/>
    </location>
</feature>
<dbReference type="SUPFAM" id="SSF46785">
    <property type="entry name" value="Winged helix' DNA-binding domain"/>
    <property type="match status" value="1"/>
</dbReference>
<organism evidence="9 10">
    <name type="scientific">Pedobacter cryoconitis</name>
    <dbReference type="NCBI Taxonomy" id="188932"/>
    <lineage>
        <taxon>Bacteria</taxon>
        <taxon>Pseudomonadati</taxon>
        <taxon>Bacteroidota</taxon>
        <taxon>Sphingobacteriia</taxon>
        <taxon>Sphingobacteriales</taxon>
        <taxon>Sphingobacteriaceae</taxon>
        <taxon>Pedobacter</taxon>
    </lineage>
</organism>
<dbReference type="Pfam" id="PF13545">
    <property type="entry name" value="HTH_Crp_2"/>
    <property type="match status" value="1"/>
</dbReference>
<dbReference type="InterPro" id="IPR036388">
    <property type="entry name" value="WH-like_DNA-bd_sf"/>
</dbReference>
<dbReference type="InterPro" id="IPR018490">
    <property type="entry name" value="cNMP-bd_dom_sf"/>
</dbReference>
<dbReference type="OrthoDB" id="9127033at2"/>
<dbReference type="Proteomes" id="UP000249754">
    <property type="component" value="Unassembled WGS sequence"/>
</dbReference>
<accession>A0A327S0H1</accession>
<protein>
    <submittedName>
        <fullName evidence="9">CRP-like cAMP-binding protein</fullName>
    </submittedName>
</protein>
<dbReference type="SUPFAM" id="SSF52172">
    <property type="entry name" value="CheY-like"/>
    <property type="match status" value="1"/>
</dbReference>
<dbReference type="InterPro" id="IPR001789">
    <property type="entry name" value="Sig_transdc_resp-reg_receiver"/>
</dbReference>
<name>A0A327S0H1_9SPHI</name>
<dbReference type="SMART" id="SM00100">
    <property type="entry name" value="cNMP"/>
    <property type="match status" value="1"/>
</dbReference>
<evidence type="ECO:0000313" key="10">
    <source>
        <dbReference type="Proteomes" id="UP000249754"/>
    </source>
</evidence>
<dbReference type="GO" id="GO:0006355">
    <property type="term" value="P:regulation of DNA-templated transcription"/>
    <property type="evidence" value="ECO:0007669"/>
    <property type="project" value="InterPro"/>
</dbReference>
<evidence type="ECO:0000313" key="9">
    <source>
        <dbReference type="EMBL" id="RAJ22606.1"/>
    </source>
</evidence>
<gene>
    <name evidence="9" type="ORF">LY11_04746</name>
</gene>
<feature type="modified residue" description="4-aspartylphosphate" evidence="5">
    <location>
        <position position="53"/>
    </location>
</feature>
<evidence type="ECO:0000256" key="1">
    <source>
        <dbReference type="ARBA" id="ARBA00022553"/>
    </source>
</evidence>
<dbReference type="PROSITE" id="PS50110">
    <property type="entry name" value="RESPONSE_REGULATORY"/>
    <property type="match status" value="1"/>
</dbReference>
<dbReference type="Pfam" id="PF00027">
    <property type="entry name" value="cNMP_binding"/>
    <property type="match status" value="1"/>
</dbReference>
<evidence type="ECO:0000256" key="4">
    <source>
        <dbReference type="ARBA" id="ARBA00023163"/>
    </source>
</evidence>
<dbReference type="SUPFAM" id="SSF51206">
    <property type="entry name" value="cAMP-binding domain-like"/>
    <property type="match status" value="1"/>
</dbReference>
<keyword evidence="2" id="KW-0805">Transcription regulation</keyword>
<reference evidence="9 10" key="1">
    <citation type="submission" date="2018-06" db="EMBL/GenBank/DDBJ databases">
        <title>Genomic Encyclopedia of Archaeal and Bacterial Type Strains, Phase II (KMG-II): from individual species to whole genera.</title>
        <authorList>
            <person name="Goeker M."/>
        </authorList>
    </citation>
    <scope>NUCLEOTIDE SEQUENCE [LARGE SCALE GENOMIC DNA]</scope>
    <source>
        <strain evidence="9 10">DSM 14825</strain>
    </source>
</reference>
<dbReference type="EMBL" id="QLLR01000037">
    <property type="protein sequence ID" value="RAJ22606.1"/>
    <property type="molecule type" value="Genomic_DNA"/>
</dbReference>
<dbReference type="Gene3D" id="1.10.10.10">
    <property type="entry name" value="Winged helix-like DNA-binding domain superfamily/Winged helix DNA-binding domain"/>
    <property type="match status" value="1"/>
</dbReference>
<dbReference type="PROSITE" id="PS51063">
    <property type="entry name" value="HTH_CRP_2"/>
    <property type="match status" value="1"/>
</dbReference>
<dbReference type="PANTHER" id="PTHR43547:SF2">
    <property type="entry name" value="HYBRID SIGNAL TRANSDUCTION HISTIDINE KINASE C"/>
    <property type="match status" value="1"/>
</dbReference>
<evidence type="ECO:0000259" key="7">
    <source>
        <dbReference type="PROSITE" id="PS50110"/>
    </source>
</evidence>
<dbReference type="CDD" id="cd00038">
    <property type="entry name" value="CAP_ED"/>
    <property type="match status" value="1"/>
</dbReference>
<dbReference type="InterPro" id="IPR036390">
    <property type="entry name" value="WH_DNA-bd_sf"/>
</dbReference>
<keyword evidence="1 5" id="KW-0597">Phosphoprotein</keyword>
<dbReference type="InterPro" id="IPR011006">
    <property type="entry name" value="CheY-like_superfamily"/>
</dbReference>
<evidence type="ECO:0000256" key="3">
    <source>
        <dbReference type="ARBA" id="ARBA00023125"/>
    </source>
</evidence>
<dbReference type="RefSeq" id="WP_111636061.1">
    <property type="nucleotide sequence ID" value="NZ_QLLR01000037.1"/>
</dbReference>
<dbReference type="CDD" id="cd17574">
    <property type="entry name" value="REC_OmpR"/>
    <property type="match status" value="1"/>
</dbReference>
<dbReference type="Gene3D" id="3.40.50.2300">
    <property type="match status" value="1"/>
</dbReference>